<feature type="non-terminal residue" evidence="2">
    <location>
        <position position="176"/>
    </location>
</feature>
<protein>
    <submittedName>
        <fullName evidence="2">Uncharacterized protein</fullName>
    </submittedName>
</protein>
<dbReference type="Gene3D" id="3.30.420.110">
    <property type="entry name" value="MutS, connector domain"/>
    <property type="match status" value="1"/>
</dbReference>
<organism evidence="2 3">
    <name type="scientific">Timema podura</name>
    <name type="common">Walking stick</name>
    <dbReference type="NCBI Taxonomy" id="61482"/>
    <lineage>
        <taxon>Eukaryota</taxon>
        <taxon>Metazoa</taxon>
        <taxon>Ecdysozoa</taxon>
        <taxon>Arthropoda</taxon>
        <taxon>Hexapoda</taxon>
        <taxon>Insecta</taxon>
        <taxon>Pterygota</taxon>
        <taxon>Neoptera</taxon>
        <taxon>Polyneoptera</taxon>
        <taxon>Phasmatodea</taxon>
        <taxon>Timematodea</taxon>
        <taxon>Timematoidea</taxon>
        <taxon>Timematidae</taxon>
        <taxon>Timema</taxon>
    </lineage>
</organism>
<keyword evidence="3" id="KW-1185">Reference proteome</keyword>
<dbReference type="EMBL" id="CAJPIN010081456">
    <property type="protein sequence ID" value="CAG2068087.1"/>
    <property type="molecule type" value="Genomic_DNA"/>
</dbReference>
<evidence type="ECO:0000313" key="2">
    <source>
        <dbReference type="EMBL" id="CAG2068087.1"/>
    </source>
</evidence>
<dbReference type="InterPro" id="IPR036678">
    <property type="entry name" value="MutS_con_dom_sf"/>
</dbReference>
<gene>
    <name evidence="2" type="ORF">TPAB3V08_LOCUS15030</name>
</gene>
<proteinExistence type="predicted"/>
<accession>A0ABN7PRC1</accession>
<comment type="caution">
    <text evidence="2">The sequence shown here is derived from an EMBL/GenBank/DDBJ whole genome shotgun (WGS) entry which is preliminary data.</text>
</comment>
<feature type="compositionally biased region" description="Basic and acidic residues" evidence="1">
    <location>
        <begin position="67"/>
        <end position="77"/>
    </location>
</feature>
<evidence type="ECO:0000313" key="3">
    <source>
        <dbReference type="Proteomes" id="UP001153148"/>
    </source>
</evidence>
<name>A0ABN7PRC1_TIMPD</name>
<sequence length="176" mass="19639">MARAILTLAPVVHAEGHYYRGSLRAGALKFSAPYEDFVNLDENLAVCSEPRNAETLADVKNINDSASSDKEREKTGTSEKPIPTSTQAKDHTEELRWFFERQHNVNPSIFQALNKLEEFTPNQTMCEGRGHARGEVGLAAIDTRHPHLILCQISDSQSYINTLTKINVFNPVEVTS</sequence>
<feature type="region of interest" description="Disordered" evidence="1">
    <location>
        <begin position="57"/>
        <end position="89"/>
    </location>
</feature>
<reference evidence="2" key="1">
    <citation type="submission" date="2021-03" db="EMBL/GenBank/DDBJ databases">
        <authorList>
            <person name="Tran Van P."/>
        </authorList>
    </citation>
    <scope>NUCLEOTIDE SEQUENCE</scope>
</reference>
<evidence type="ECO:0000256" key="1">
    <source>
        <dbReference type="SAM" id="MobiDB-lite"/>
    </source>
</evidence>
<dbReference type="Proteomes" id="UP001153148">
    <property type="component" value="Unassembled WGS sequence"/>
</dbReference>